<dbReference type="EMBL" id="CAJNOM010000106">
    <property type="protein sequence ID" value="CAF1060311.1"/>
    <property type="molecule type" value="Genomic_DNA"/>
</dbReference>
<dbReference type="PRINTS" id="PR00237">
    <property type="entry name" value="GPCRRHODOPSN"/>
</dbReference>
<comment type="similarity">
    <text evidence="11">Belongs to the G-protein coupled receptor 1 family.</text>
</comment>
<evidence type="ECO:0000256" key="3">
    <source>
        <dbReference type="ARBA" id="ARBA00022692"/>
    </source>
</evidence>
<evidence type="ECO:0000313" key="16">
    <source>
        <dbReference type="EMBL" id="CAF1109680.1"/>
    </source>
</evidence>
<dbReference type="InterPro" id="IPR017452">
    <property type="entry name" value="GPCR_Rhodpsn_7TM"/>
</dbReference>
<dbReference type="PROSITE" id="PS00237">
    <property type="entry name" value="G_PROTEIN_RECEP_F1_1"/>
    <property type="match status" value="1"/>
</dbReference>
<keyword evidence="17" id="KW-1185">Reference proteome</keyword>
<evidence type="ECO:0000313" key="17">
    <source>
        <dbReference type="Proteomes" id="UP000663832"/>
    </source>
</evidence>
<dbReference type="Pfam" id="PF00001">
    <property type="entry name" value="7tm_1"/>
    <property type="match status" value="1"/>
</dbReference>
<dbReference type="EMBL" id="CAJNOI010000048">
    <property type="protein sequence ID" value="CAF0939132.1"/>
    <property type="molecule type" value="Genomic_DNA"/>
</dbReference>
<accession>A0A814PRV7</accession>
<comment type="caution">
    <text evidence="16">The sequence shown here is derived from an EMBL/GenBank/DDBJ whole genome shotgun (WGS) entry which is preliminary data.</text>
</comment>
<dbReference type="PROSITE" id="PS50262">
    <property type="entry name" value="G_PROTEIN_RECEP_F1_2"/>
    <property type="match status" value="1"/>
</dbReference>
<gene>
    <name evidence="14" type="ORF">BJG266_LOCUS12546</name>
    <name evidence="15" type="ORF">QVE165_LOCUS18117</name>
    <name evidence="16" type="ORF">QVE165_LOCUS20769</name>
</gene>
<evidence type="ECO:0000256" key="1">
    <source>
        <dbReference type="ARBA" id="ARBA00004651"/>
    </source>
</evidence>
<dbReference type="GO" id="GO:0005886">
    <property type="term" value="C:plasma membrane"/>
    <property type="evidence" value="ECO:0007669"/>
    <property type="project" value="UniProtKB-SubCell"/>
</dbReference>
<dbReference type="OrthoDB" id="2132067at2759"/>
<organism evidence="16 17">
    <name type="scientific">Adineta steineri</name>
    <dbReference type="NCBI Taxonomy" id="433720"/>
    <lineage>
        <taxon>Eukaryota</taxon>
        <taxon>Metazoa</taxon>
        <taxon>Spiralia</taxon>
        <taxon>Gnathifera</taxon>
        <taxon>Rotifera</taxon>
        <taxon>Eurotatoria</taxon>
        <taxon>Bdelloidea</taxon>
        <taxon>Adinetida</taxon>
        <taxon>Adinetidae</taxon>
        <taxon>Adineta</taxon>
    </lineage>
</organism>
<dbReference type="PANTHER" id="PTHR45695">
    <property type="entry name" value="LEUCOKININ RECEPTOR-RELATED"/>
    <property type="match status" value="1"/>
</dbReference>
<feature type="transmembrane region" description="Helical" evidence="12">
    <location>
        <begin position="189"/>
        <end position="210"/>
    </location>
</feature>
<keyword evidence="7" id="KW-1015">Disulfide bond</keyword>
<dbReference type="Gene3D" id="1.20.1070.10">
    <property type="entry name" value="Rhodopsin 7-helix transmembrane proteins"/>
    <property type="match status" value="1"/>
</dbReference>
<feature type="domain" description="G-protein coupled receptors family 1 profile" evidence="13">
    <location>
        <begin position="33"/>
        <end position="300"/>
    </location>
</feature>
<feature type="transmembrane region" description="Helical" evidence="12">
    <location>
        <begin position="92"/>
        <end position="113"/>
    </location>
</feature>
<comment type="subcellular location">
    <subcellularLocation>
        <location evidence="1">Cell membrane</location>
        <topology evidence="1">Multi-pass membrane protein</topology>
    </subcellularLocation>
</comment>
<dbReference type="Proteomes" id="UP000663877">
    <property type="component" value="Unassembled WGS sequence"/>
</dbReference>
<dbReference type="PANTHER" id="PTHR45695:SF23">
    <property type="entry name" value="GALANIN-LIKE G-PROTEIN COUPLED RECEPTOR NPR-9"/>
    <property type="match status" value="1"/>
</dbReference>
<dbReference type="GO" id="GO:0004930">
    <property type="term" value="F:G protein-coupled receptor activity"/>
    <property type="evidence" value="ECO:0007669"/>
    <property type="project" value="UniProtKB-KW"/>
</dbReference>
<evidence type="ECO:0000256" key="6">
    <source>
        <dbReference type="ARBA" id="ARBA00023136"/>
    </source>
</evidence>
<keyword evidence="5 11" id="KW-0297">G-protein coupled receptor</keyword>
<keyword evidence="10 11" id="KW-0807">Transducer</keyword>
<evidence type="ECO:0000256" key="11">
    <source>
        <dbReference type="RuleBase" id="RU000688"/>
    </source>
</evidence>
<feature type="transmembrane region" description="Helical" evidence="12">
    <location>
        <begin position="280"/>
        <end position="301"/>
    </location>
</feature>
<evidence type="ECO:0000256" key="4">
    <source>
        <dbReference type="ARBA" id="ARBA00022989"/>
    </source>
</evidence>
<evidence type="ECO:0000256" key="8">
    <source>
        <dbReference type="ARBA" id="ARBA00023170"/>
    </source>
</evidence>
<evidence type="ECO:0000256" key="5">
    <source>
        <dbReference type="ARBA" id="ARBA00023040"/>
    </source>
</evidence>
<evidence type="ECO:0000256" key="9">
    <source>
        <dbReference type="ARBA" id="ARBA00023180"/>
    </source>
</evidence>
<evidence type="ECO:0000256" key="12">
    <source>
        <dbReference type="SAM" id="Phobius"/>
    </source>
</evidence>
<proteinExistence type="inferred from homology"/>
<sequence length="310" mass="35955">MSSSSGYNFNYAQIMTFVYTSVLIIICICGVFGNAIVLGVGVLKQNYKKNVTNCYIMNLAITDLFFLLISVPFTTYLGAIQVWSFGQFVCKMHIYIAHVLLQATCYTLAAMSIDRYLNIVHEMWYRKYRKSKYAQIICLFIWIVSLVFMFPYEYFLHVNNEKNNQSSHASNCIVQDGDSLFSSCIFTLGFYYVLPLLIIGICYLRVLMYVRRSGYRMVKRLSGVPRQSIELKSRRVQRMLLALTLAFALCWLPIHVLEFLSCSQLLSPLFHLQHYYTLEMIRAVAHALSYFNSCLNPFLYASLNKSFFYS</sequence>
<keyword evidence="3 11" id="KW-0812">Transmembrane</keyword>
<keyword evidence="9" id="KW-0325">Glycoprotein</keyword>
<evidence type="ECO:0000313" key="15">
    <source>
        <dbReference type="EMBL" id="CAF1060311.1"/>
    </source>
</evidence>
<dbReference type="SUPFAM" id="SSF81321">
    <property type="entry name" value="Family A G protein-coupled receptor-like"/>
    <property type="match status" value="1"/>
</dbReference>
<evidence type="ECO:0000256" key="10">
    <source>
        <dbReference type="ARBA" id="ARBA00023224"/>
    </source>
</evidence>
<dbReference type="InterPro" id="IPR000276">
    <property type="entry name" value="GPCR_Rhodpsn"/>
</dbReference>
<keyword evidence="4 12" id="KW-1133">Transmembrane helix</keyword>
<evidence type="ECO:0000313" key="14">
    <source>
        <dbReference type="EMBL" id="CAF0939132.1"/>
    </source>
</evidence>
<evidence type="ECO:0000256" key="7">
    <source>
        <dbReference type="ARBA" id="ARBA00023157"/>
    </source>
</evidence>
<keyword evidence="6 12" id="KW-0472">Membrane</keyword>
<evidence type="ECO:0000256" key="2">
    <source>
        <dbReference type="ARBA" id="ARBA00022475"/>
    </source>
</evidence>
<keyword evidence="2" id="KW-1003">Cell membrane</keyword>
<feature type="transmembrane region" description="Helical" evidence="12">
    <location>
        <begin position="133"/>
        <end position="152"/>
    </location>
</feature>
<name>A0A814PRV7_9BILA</name>
<evidence type="ECO:0000259" key="13">
    <source>
        <dbReference type="PROSITE" id="PS50262"/>
    </source>
</evidence>
<feature type="transmembrane region" description="Helical" evidence="12">
    <location>
        <begin position="17"/>
        <end position="43"/>
    </location>
</feature>
<dbReference type="EMBL" id="CAJNOM010000131">
    <property type="protein sequence ID" value="CAF1109680.1"/>
    <property type="molecule type" value="Genomic_DNA"/>
</dbReference>
<feature type="transmembrane region" description="Helical" evidence="12">
    <location>
        <begin position="240"/>
        <end position="260"/>
    </location>
</feature>
<dbReference type="Proteomes" id="UP000663832">
    <property type="component" value="Unassembled WGS sequence"/>
</dbReference>
<dbReference type="AlphaFoldDB" id="A0A814PRV7"/>
<protein>
    <recommendedName>
        <fullName evidence="13">G-protein coupled receptors family 1 profile domain-containing protein</fullName>
    </recommendedName>
</protein>
<reference evidence="16" key="1">
    <citation type="submission" date="2021-02" db="EMBL/GenBank/DDBJ databases">
        <authorList>
            <person name="Nowell W R."/>
        </authorList>
    </citation>
    <scope>NUCLEOTIDE SEQUENCE</scope>
</reference>
<feature type="transmembrane region" description="Helical" evidence="12">
    <location>
        <begin position="55"/>
        <end position="80"/>
    </location>
</feature>
<keyword evidence="8 11" id="KW-0675">Receptor</keyword>